<accession>A0A133KTE7</accession>
<protein>
    <submittedName>
        <fullName evidence="1">Uncharacterized protein</fullName>
    </submittedName>
</protein>
<reference evidence="2" key="1">
    <citation type="submission" date="2016-01" db="EMBL/GenBank/DDBJ databases">
        <authorList>
            <person name="Mitreva M."/>
            <person name="Pepin K.H."/>
            <person name="Mihindukulasuriya K.A."/>
            <person name="Fulton R."/>
            <person name="Fronick C."/>
            <person name="O'Laughlin M."/>
            <person name="Miner T."/>
            <person name="Herter B."/>
            <person name="Rosa B.A."/>
            <person name="Cordes M."/>
            <person name="Tomlinson C."/>
            <person name="Wollam A."/>
            <person name="Palsikar V.B."/>
            <person name="Mardis E.R."/>
            <person name="Wilson R.K."/>
        </authorList>
    </citation>
    <scope>NUCLEOTIDE SEQUENCE [LARGE SCALE GENOMIC DNA]</scope>
    <source>
        <strain evidence="2">GED7749B</strain>
    </source>
</reference>
<organism evidence="1 2">
    <name type="scientific">Heyndrickxia coagulans</name>
    <name type="common">Weizmannia coagulans</name>
    <dbReference type="NCBI Taxonomy" id="1398"/>
    <lineage>
        <taxon>Bacteria</taxon>
        <taxon>Bacillati</taxon>
        <taxon>Bacillota</taxon>
        <taxon>Bacilli</taxon>
        <taxon>Bacillales</taxon>
        <taxon>Bacillaceae</taxon>
        <taxon>Heyndrickxia</taxon>
    </lineage>
</organism>
<evidence type="ECO:0000313" key="1">
    <source>
        <dbReference type="EMBL" id="KWZ82904.1"/>
    </source>
</evidence>
<name>A0A133KTE7_HEYCO</name>
<proteinExistence type="predicted"/>
<dbReference type="AlphaFoldDB" id="A0A133KTE7"/>
<comment type="caution">
    <text evidence="1">The sequence shown here is derived from an EMBL/GenBank/DDBJ whole genome shotgun (WGS) entry which is preliminary data.</text>
</comment>
<dbReference type="Proteomes" id="UP000070376">
    <property type="component" value="Unassembled WGS sequence"/>
</dbReference>
<dbReference type="EMBL" id="LRPN01000047">
    <property type="protein sequence ID" value="KWZ82904.1"/>
    <property type="molecule type" value="Genomic_DNA"/>
</dbReference>
<evidence type="ECO:0000313" key="2">
    <source>
        <dbReference type="Proteomes" id="UP000070376"/>
    </source>
</evidence>
<gene>
    <name evidence="1" type="ORF">HMPREF3213_01388</name>
</gene>
<sequence length="43" mass="5180">MRFVKNPYPFLPVKTLSFYFTGNMPEKHDNTFFKFPLAIRILL</sequence>